<proteinExistence type="predicted"/>
<gene>
    <name evidence="2" type="ORF">M408DRAFT_210603</name>
</gene>
<accession>A0A0C3B1J6</accession>
<feature type="region of interest" description="Disordered" evidence="1">
    <location>
        <begin position="243"/>
        <end position="292"/>
    </location>
</feature>
<dbReference type="EMBL" id="KN824314">
    <property type="protein sequence ID" value="KIM25416.1"/>
    <property type="molecule type" value="Genomic_DNA"/>
</dbReference>
<name>A0A0C3B1J6_SERVB</name>
<protein>
    <submittedName>
        <fullName evidence="2">Uncharacterized protein</fullName>
    </submittedName>
</protein>
<dbReference type="Proteomes" id="UP000054097">
    <property type="component" value="Unassembled WGS sequence"/>
</dbReference>
<evidence type="ECO:0000313" key="2">
    <source>
        <dbReference type="EMBL" id="KIM25416.1"/>
    </source>
</evidence>
<evidence type="ECO:0000313" key="3">
    <source>
        <dbReference type="Proteomes" id="UP000054097"/>
    </source>
</evidence>
<reference evidence="2 3" key="1">
    <citation type="submission" date="2014-04" db="EMBL/GenBank/DDBJ databases">
        <authorList>
            <consortium name="DOE Joint Genome Institute"/>
            <person name="Kuo A."/>
            <person name="Zuccaro A."/>
            <person name="Kohler A."/>
            <person name="Nagy L.G."/>
            <person name="Floudas D."/>
            <person name="Copeland A."/>
            <person name="Barry K.W."/>
            <person name="Cichocki N."/>
            <person name="Veneault-Fourrey C."/>
            <person name="LaButti K."/>
            <person name="Lindquist E.A."/>
            <person name="Lipzen A."/>
            <person name="Lundell T."/>
            <person name="Morin E."/>
            <person name="Murat C."/>
            <person name="Sun H."/>
            <person name="Tunlid A."/>
            <person name="Henrissat B."/>
            <person name="Grigoriev I.V."/>
            <person name="Hibbett D.S."/>
            <person name="Martin F."/>
            <person name="Nordberg H.P."/>
            <person name="Cantor M.N."/>
            <person name="Hua S.X."/>
        </authorList>
    </citation>
    <scope>NUCLEOTIDE SEQUENCE [LARGE SCALE GENOMIC DNA]</scope>
    <source>
        <strain evidence="2 3">MAFF 305830</strain>
    </source>
</reference>
<dbReference type="AlphaFoldDB" id="A0A0C3B1J6"/>
<organism evidence="2 3">
    <name type="scientific">Serendipita vermifera MAFF 305830</name>
    <dbReference type="NCBI Taxonomy" id="933852"/>
    <lineage>
        <taxon>Eukaryota</taxon>
        <taxon>Fungi</taxon>
        <taxon>Dikarya</taxon>
        <taxon>Basidiomycota</taxon>
        <taxon>Agaricomycotina</taxon>
        <taxon>Agaricomycetes</taxon>
        <taxon>Sebacinales</taxon>
        <taxon>Serendipitaceae</taxon>
        <taxon>Serendipita</taxon>
    </lineage>
</organism>
<keyword evidence="3" id="KW-1185">Reference proteome</keyword>
<reference evidence="3" key="2">
    <citation type="submission" date="2015-01" db="EMBL/GenBank/DDBJ databases">
        <title>Evolutionary Origins and Diversification of the Mycorrhizal Mutualists.</title>
        <authorList>
            <consortium name="DOE Joint Genome Institute"/>
            <consortium name="Mycorrhizal Genomics Consortium"/>
            <person name="Kohler A."/>
            <person name="Kuo A."/>
            <person name="Nagy L.G."/>
            <person name="Floudas D."/>
            <person name="Copeland A."/>
            <person name="Barry K.W."/>
            <person name="Cichocki N."/>
            <person name="Veneault-Fourrey C."/>
            <person name="LaButti K."/>
            <person name="Lindquist E.A."/>
            <person name="Lipzen A."/>
            <person name="Lundell T."/>
            <person name="Morin E."/>
            <person name="Murat C."/>
            <person name="Riley R."/>
            <person name="Ohm R."/>
            <person name="Sun H."/>
            <person name="Tunlid A."/>
            <person name="Henrissat B."/>
            <person name="Grigoriev I.V."/>
            <person name="Hibbett D.S."/>
            <person name="Martin F."/>
        </authorList>
    </citation>
    <scope>NUCLEOTIDE SEQUENCE [LARGE SCALE GENOMIC DNA]</scope>
    <source>
        <strain evidence="3">MAFF 305830</strain>
    </source>
</reference>
<feature type="compositionally biased region" description="Low complexity" evidence="1">
    <location>
        <begin position="245"/>
        <end position="261"/>
    </location>
</feature>
<dbReference type="HOGENOM" id="CLU_602909_0_0_1"/>
<evidence type="ECO:0000256" key="1">
    <source>
        <dbReference type="SAM" id="MobiDB-lite"/>
    </source>
</evidence>
<sequence>MLQVASTRAFTISYFFCDEDGSCEPLAPFGSPEVVELLVGPYNDNRKDDMEEYISTAFRGDDNTADRRSALREFFTQGSACVAENLTPFYEEIGQGRNVRYRCRFWHPSGKVHSYTGAKHCARHMEDHLNFKQRCQGTETHPQCDAHFAFKSLLQHHYATVPRQVTTTANAVHIRPPAAIPPLLALPSGSTPAHSNLAATVTAASVHPLASTLALPSGSTPAHSNLAATVTAASVHPLASTLVLPSGSTPSHPPSSSTSAAPQPPSKMTSSTLELPVPAGETPLSPVPPTRFRSEESLRSYTNSCFTHIPNSSTLRQKLFLQMQEEKRPGINFIRLFITTKEDVDTGREVFECKFCDPSHSETKHYKTEQSTVDHIRMIHIQYYDYRCSGACGVKDCALVFPTSNHLNTHRSDGNQVECNKCGEKVRSRYLTEHQRKTTCKTKALKRAKGLSKA</sequence>